<gene>
    <name evidence="1" type="ORF">AVEN_152185_1</name>
</gene>
<reference evidence="1 2" key="1">
    <citation type="journal article" date="2019" name="Sci. Rep.">
        <title>Orb-weaving spider Araneus ventricosus genome elucidates the spidroin gene catalogue.</title>
        <authorList>
            <person name="Kono N."/>
            <person name="Nakamura H."/>
            <person name="Ohtoshi R."/>
            <person name="Moran D.A.P."/>
            <person name="Shinohara A."/>
            <person name="Yoshida Y."/>
            <person name="Fujiwara M."/>
            <person name="Mori M."/>
            <person name="Tomita M."/>
            <person name="Arakawa K."/>
        </authorList>
    </citation>
    <scope>NUCLEOTIDE SEQUENCE [LARGE SCALE GENOMIC DNA]</scope>
</reference>
<organism evidence="1 2">
    <name type="scientific">Araneus ventricosus</name>
    <name type="common">Orbweaver spider</name>
    <name type="synonym">Epeira ventricosa</name>
    <dbReference type="NCBI Taxonomy" id="182803"/>
    <lineage>
        <taxon>Eukaryota</taxon>
        <taxon>Metazoa</taxon>
        <taxon>Ecdysozoa</taxon>
        <taxon>Arthropoda</taxon>
        <taxon>Chelicerata</taxon>
        <taxon>Arachnida</taxon>
        <taxon>Araneae</taxon>
        <taxon>Araneomorphae</taxon>
        <taxon>Entelegynae</taxon>
        <taxon>Araneoidea</taxon>
        <taxon>Araneidae</taxon>
        <taxon>Araneus</taxon>
    </lineage>
</organism>
<dbReference type="EMBL" id="BGPR01002002">
    <property type="protein sequence ID" value="GBM65973.1"/>
    <property type="molecule type" value="Genomic_DNA"/>
</dbReference>
<accession>A0A4Y2HLM8</accession>
<sequence>MPNFSLGDCPIAVSDSLIIHIMMNEIIDIVCNDLLANITEDCASYLSESLTQFTLPHVEAAFPQTASRASQMKSFDETAQISPSIVNFANEIVENVFAYVFDKNNCLNRVNQSILNEIVPIIENAENIVFENVNLNEIAEYVDPVTSPVNEPYYNVLIETVPNVDPVNIGNNQLPDNSDIEENQASLSFVEIIDSESDENDDVAADPLSIPCESSYPNFSLGVEIPCAPIKESKVADSVSQTEENQELPQTDEIEIFQIVTENRSTITIKSLSSSRLVPPDQ</sequence>
<evidence type="ECO:0000313" key="1">
    <source>
        <dbReference type="EMBL" id="GBM65973.1"/>
    </source>
</evidence>
<dbReference type="AlphaFoldDB" id="A0A4Y2HLM8"/>
<evidence type="ECO:0000313" key="2">
    <source>
        <dbReference type="Proteomes" id="UP000499080"/>
    </source>
</evidence>
<dbReference type="Proteomes" id="UP000499080">
    <property type="component" value="Unassembled WGS sequence"/>
</dbReference>
<name>A0A4Y2HLM8_ARAVE</name>
<comment type="caution">
    <text evidence="1">The sequence shown here is derived from an EMBL/GenBank/DDBJ whole genome shotgun (WGS) entry which is preliminary data.</text>
</comment>
<proteinExistence type="predicted"/>
<keyword evidence="2" id="KW-1185">Reference proteome</keyword>
<protein>
    <submittedName>
        <fullName evidence="1">Uncharacterized protein</fullName>
    </submittedName>
</protein>